<evidence type="ECO:0000313" key="4">
    <source>
        <dbReference type="Proteomes" id="UP001497453"/>
    </source>
</evidence>
<name>A0ABP1CHZ5_9APHY</name>
<protein>
    <recommendedName>
        <fullName evidence="5">Urease accessory protein UreD</fullName>
    </recommendedName>
</protein>
<dbReference type="PANTHER" id="PTHR33643">
    <property type="entry name" value="UREASE ACCESSORY PROTEIN D"/>
    <property type="match status" value="1"/>
</dbReference>
<gene>
    <name evidence="3" type="ORF">GFSPODELE1_LOCUS698</name>
</gene>
<evidence type="ECO:0000313" key="3">
    <source>
        <dbReference type="EMBL" id="CAL1695330.1"/>
    </source>
</evidence>
<evidence type="ECO:0008006" key="5">
    <source>
        <dbReference type="Google" id="ProtNLM"/>
    </source>
</evidence>
<proteinExistence type="inferred from homology"/>
<dbReference type="Proteomes" id="UP001497453">
    <property type="component" value="Chromosome 1"/>
</dbReference>
<evidence type="ECO:0000256" key="1">
    <source>
        <dbReference type="ARBA" id="ARBA00007177"/>
    </source>
</evidence>
<dbReference type="Pfam" id="PF01774">
    <property type="entry name" value="UreD"/>
    <property type="match status" value="1"/>
</dbReference>
<dbReference type="HAMAP" id="MF_01384">
    <property type="entry name" value="UreD"/>
    <property type="match status" value="1"/>
</dbReference>
<dbReference type="InterPro" id="IPR002669">
    <property type="entry name" value="UreD"/>
</dbReference>
<reference evidence="4" key="1">
    <citation type="submission" date="2024-04" db="EMBL/GenBank/DDBJ databases">
        <authorList>
            <person name="Shaw F."/>
            <person name="Minotto A."/>
        </authorList>
    </citation>
    <scope>NUCLEOTIDE SEQUENCE [LARGE SCALE GENOMIC DNA]</scope>
</reference>
<keyword evidence="2" id="KW-0143">Chaperone</keyword>
<sequence length="298" mass="33044">MQTIGPGVGRIVLRPHGSEAVFSELSYAYPLKLLSPKVSQRNTAVVYVLSYGGGLVGGDQIKLSVEVHDGSSLVMLSQGSTKVFKTRPGHQLAQGQNLEMNDLTCQHFDIEVSPGSSVFLLPDPVTCFRSAKYNQVQKFRLSGDASAVLLDWITSGRKSLGEEWVFNRYYSLNELWVDGKRIARDAMLLEEEIPIQSVPTRTLADRLQPYSCYATVLMYGPLTQAISRTLTAEFEAISVFKQHTRPSLIWSISPISEGEGCVLRVAAGESEDVRRWLGRALRPLEGIIGMDIYRRAFA</sequence>
<accession>A0ABP1CHZ5</accession>
<evidence type="ECO:0000256" key="2">
    <source>
        <dbReference type="ARBA" id="ARBA00023186"/>
    </source>
</evidence>
<comment type="similarity">
    <text evidence="1">Belongs to the UreD family.</text>
</comment>
<keyword evidence="4" id="KW-1185">Reference proteome</keyword>
<dbReference type="EMBL" id="OZ037944">
    <property type="protein sequence ID" value="CAL1695330.1"/>
    <property type="molecule type" value="Genomic_DNA"/>
</dbReference>
<dbReference type="PANTHER" id="PTHR33643:SF1">
    <property type="entry name" value="UREASE ACCESSORY PROTEIN D"/>
    <property type="match status" value="1"/>
</dbReference>
<organism evidence="3 4">
    <name type="scientific">Somion occarium</name>
    <dbReference type="NCBI Taxonomy" id="3059160"/>
    <lineage>
        <taxon>Eukaryota</taxon>
        <taxon>Fungi</taxon>
        <taxon>Dikarya</taxon>
        <taxon>Basidiomycota</taxon>
        <taxon>Agaricomycotina</taxon>
        <taxon>Agaricomycetes</taxon>
        <taxon>Polyporales</taxon>
        <taxon>Cerrenaceae</taxon>
        <taxon>Somion</taxon>
    </lineage>
</organism>